<sequence>MQRRQLLAATLATLGTAALAQSPRTDKAPLLQVWKSPDCGCCGEWVQHMRDNGFAVEIFDVGNVAARKRLGMPDKLGSCHTARVGGYVIEGHVPAADVLRMLRDKPQALGLAVPGMPIGSPGMDGPEYGGRRDAYDVLLVARDGSTRVFQSHHKT</sequence>
<evidence type="ECO:0000313" key="3">
    <source>
        <dbReference type="Proteomes" id="UP001596457"/>
    </source>
</evidence>
<dbReference type="InterPro" id="IPR007332">
    <property type="entry name" value="DUF411"/>
</dbReference>
<organism evidence="2 3">
    <name type="scientific">Hydrogenophaga defluvii</name>
    <dbReference type="NCBI Taxonomy" id="249410"/>
    <lineage>
        <taxon>Bacteria</taxon>
        <taxon>Pseudomonadati</taxon>
        <taxon>Pseudomonadota</taxon>
        <taxon>Betaproteobacteria</taxon>
        <taxon>Burkholderiales</taxon>
        <taxon>Comamonadaceae</taxon>
        <taxon>Hydrogenophaga</taxon>
    </lineage>
</organism>
<accession>A0ABW2S6Y6</accession>
<reference evidence="3" key="1">
    <citation type="journal article" date="2019" name="Int. J. Syst. Evol. Microbiol.">
        <title>The Global Catalogue of Microorganisms (GCM) 10K type strain sequencing project: providing services to taxonomists for standard genome sequencing and annotation.</title>
        <authorList>
            <consortium name="The Broad Institute Genomics Platform"/>
            <consortium name="The Broad Institute Genome Sequencing Center for Infectious Disease"/>
            <person name="Wu L."/>
            <person name="Ma J."/>
        </authorList>
    </citation>
    <scope>NUCLEOTIDE SEQUENCE [LARGE SCALE GENOMIC DNA]</scope>
    <source>
        <strain evidence="3">CCUG 53903</strain>
    </source>
</reference>
<feature type="signal peptide" evidence="1">
    <location>
        <begin position="1"/>
        <end position="20"/>
    </location>
</feature>
<comment type="caution">
    <text evidence="2">The sequence shown here is derived from an EMBL/GenBank/DDBJ whole genome shotgun (WGS) entry which is preliminary data.</text>
</comment>
<evidence type="ECO:0000313" key="2">
    <source>
        <dbReference type="EMBL" id="MFC7459017.1"/>
    </source>
</evidence>
<keyword evidence="1" id="KW-0732">Signal</keyword>
<feature type="chain" id="PRO_5045811129" evidence="1">
    <location>
        <begin position="21"/>
        <end position="155"/>
    </location>
</feature>
<dbReference type="Pfam" id="PF04214">
    <property type="entry name" value="DUF411"/>
    <property type="match status" value="1"/>
</dbReference>
<keyword evidence="3" id="KW-1185">Reference proteome</keyword>
<name>A0ABW2S6Y6_9BURK</name>
<dbReference type="EMBL" id="JBHTBZ010000004">
    <property type="protein sequence ID" value="MFC7459017.1"/>
    <property type="molecule type" value="Genomic_DNA"/>
</dbReference>
<proteinExistence type="predicted"/>
<evidence type="ECO:0000256" key="1">
    <source>
        <dbReference type="SAM" id="SignalP"/>
    </source>
</evidence>
<protein>
    <submittedName>
        <fullName evidence="2">DUF411 domain-containing protein</fullName>
    </submittedName>
</protein>
<dbReference type="RefSeq" id="WP_382198017.1">
    <property type="nucleotide sequence ID" value="NZ_JBHTBZ010000004.1"/>
</dbReference>
<dbReference type="Proteomes" id="UP001596457">
    <property type="component" value="Unassembled WGS sequence"/>
</dbReference>
<gene>
    <name evidence="2" type="ORF">ACFQU0_01055</name>
</gene>